<evidence type="ECO:0000313" key="5">
    <source>
        <dbReference type="Proteomes" id="UP000032452"/>
    </source>
</evidence>
<protein>
    <recommendedName>
        <fullName evidence="3">DUF4142 domain-containing protein</fullName>
    </recommendedName>
</protein>
<evidence type="ECO:0000313" key="4">
    <source>
        <dbReference type="EMBL" id="KJH69950.1"/>
    </source>
</evidence>
<feature type="compositionally biased region" description="Basic and acidic residues" evidence="1">
    <location>
        <begin position="235"/>
        <end position="246"/>
    </location>
</feature>
<dbReference type="EMBL" id="JYON01000030">
    <property type="protein sequence ID" value="KJH69950.1"/>
    <property type="molecule type" value="Genomic_DNA"/>
</dbReference>
<dbReference type="PANTHER" id="PTHR38593">
    <property type="entry name" value="BLR2558 PROTEIN"/>
    <property type="match status" value="1"/>
</dbReference>
<evidence type="ECO:0000256" key="2">
    <source>
        <dbReference type="SAM" id="SignalP"/>
    </source>
</evidence>
<reference evidence="4 5" key="1">
    <citation type="submission" date="2015-02" db="EMBL/GenBank/DDBJ databases">
        <title>Draft genome of a novel marine cyanobacterium (Chroococcales) isolated from South Atlantic Ocean.</title>
        <authorList>
            <person name="Rigonato J."/>
            <person name="Alvarenga D.O."/>
            <person name="Branco L.H."/>
            <person name="Varani A.M."/>
            <person name="Brandini F.P."/>
            <person name="Fiore M.F."/>
        </authorList>
    </citation>
    <scope>NUCLEOTIDE SEQUENCE [LARGE SCALE GENOMIC DNA]</scope>
    <source>
        <strain evidence="4 5">CENA595</strain>
    </source>
</reference>
<dbReference type="Proteomes" id="UP000032452">
    <property type="component" value="Unassembled WGS sequence"/>
</dbReference>
<name>A0A0D8ZMI1_9CYAN</name>
<evidence type="ECO:0000259" key="3">
    <source>
        <dbReference type="Pfam" id="PF13628"/>
    </source>
</evidence>
<feature type="chain" id="PRO_5002337290" description="DUF4142 domain-containing protein" evidence="2">
    <location>
        <begin position="24"/>
        <end position="246"/>
    </location>
</feature>
<comment type="caution">
    <text evidence="4">The sequence shown here is derived from an EMBL/GenBank/DDBJ whole genome shotgun (WGS) entry which is preliminary data.</text>
</comment>
<dbReference type="OrthoDB" id="9101320at2"/>
<feature type="compositionally biased region" description="Pro residues" evidence="1">
    <location>
        <begin position="30"/>
        <end position="86"/>
    </location>
</feature>
<feature type="region of interest" description="Disordered" evidence="1">
    <location>
        <begin position="227"/>
        <end position="246"/>
    </location>
</feature>
<proteinExistence type="predicted"/>
<dbReference type="InterPro" id="IPR025419">
    <property type="entry name" value="DUF4142"/>
</dbReference>
<dbReference type="PATRIC" id="fig|1618023.3.peg.2416"/>
<dbReference type="AlphaFoldDB" id="A0A0D8ZMI1"/>
<gene>
    <name evidence="4" type="ORF">UH38_20675</name>
</gene>
<dbReference type="RefSeq" id="WP_045056596.1">
    <property type="nucleotide sequence ID" value="NZ_CAWMDP010000027.1"/>
</dbReference>
<feature type="domain" description="DUF4142" evidence="3">
    <location>
        <begin position="98"/>
        <end position="234"/>
    </location>
</feature>
<accession>A0A0D8ZMI1</accession>
<keyword evidence="2" id="KW-0732">Signal</keyword>
<sequence>MSKRNIVMTAFIAVGLATSLGYASIAQSPAPTPSPSPEVTPTPAPATSPSPEVTPTPTPATSPSPEVTPTPTPTTSPSPEVTPTPVPTNGNRSSLSQVDREFMVKAAQGGMAEVQYGQIALQRASSSTVRQYAQRMIQEHTKANNELMALAKAKGVNLPKTIGKKNEKLKQRLSQLSGARFDREYMKEAGVKSHEEQAKLFERQVERGQNPDVIAFASKTLPVVQKHLQQAEQLTGDRSESEDRTR</sequence>
<dbReference type="Pfam" id="PF13628">
    <property type="entry name" value="DUF4142"/>
    <property type="match status" value="1"/>
</dbReference>
<feature type="signal peptide" evidence="2">
    <location>
        <begin position="1"/>
        <end position="23"/>
    </location>
</feature>
<organism evidence="4 5">
    <name type="scientific">Aliterella atlantica CENA595</name>
    <dbReference type="NCBI Taxonomy" id="1618023"/>
    <lineage>
        <taxon>Bacteria</taxon>
        <taxon>Bacillati</taxon>
        <taxon>Cyanobacteriota</taxon>
        <taxon>Cyanophyceae</taxon>
        <taxon>Chroococcidiopsidales</taxon>
        <taxon>Aliterellaceae</taxon>
        <taxon>Aliterella</taxon>
    </lineage>
</organism>
<evidence type="ECO:0000256" key="1">
    <source>
        <dbReference type="SAM" id="MobiDB-lite"/>
    </source>
</evidence>
<dbReference type="STRING" id="1618023.UH38_20675"/>
<dbReference type="Gene3D" id="1.20.1260.10">
    <property type="match status" value="1"/>
</dbReference>
<dbReference type="PANTHER" id="PTHR38593:SF1">
    <property type="entry name" value="BLR2558 PROTEIN"/>
    <property type="match status" value="1"/>
</dbReference>
<feature type="region of interest" description="Disordered" evidence="1">
    <location>
        <begin position="25"/>
        <end position="100"/>
    </location>
</feature>
<keyword evidence="5" id="KW-1185">Reference proteome</keyword>
<dbReference type="InterPro" id="IPR012347">
    <property type="entry name" value="Ferritin-like"/>
</dbReference>